<dbReference type="Pfam" id="PF03170">
    <property type="entry name" value="BcsB"/>
    <property type="match status" value="1"/>
</dbReference>
<proteinExistence type="predicted"/>
<feature type="transmembrane region" description="Helical" evidence="9">
    <location>
        <begin position="69"/>
        <end position="90"/>
    </location>
</feature>
<dbReference type="Gene3D" id="2.40.10.220">
    <property type="entry name" value="predicted glycosyltransferase like domains"/>
    <property type="match status" value="1"/>
</dbReference>
<dbReference type="EMBL" id="CP003130">
    <property type="protein sequence ID" value="AEU36509.1"/>
    <property type="molecule type" value="Genomic_DNA"/>
</dbReference>
<dbReference type="InterPro" id="IPR050321">
    <property type="entry name" value="Glycosyltr_2/OpgH_subfam"/>
</dbReference>
<keyword evidence="12" id="KW-1185">Reference proteome</keyword>
<keyword evidence="2 9" id="KW-1003">Cell membrane</keyword>
<evidence type="ECO:0000313" key="12">
    <source>
        <dbReference type="Proteomes" id="UP000007113"/>
    </source>
</evidence>
<keyword evidence="3 9" id="KW-0997">Cell inner membrane</keyword>
<dbReference type="InterPro" id="IPR018513">
    <property type="entry name" value="Cell_synthase_bac"/>
</dbReference>
<evidence type="ECO:0000256" key="2">
    <source>
        <dbReference type="ARBA" id="ARBA00022475"/>
    </source>
</evidence>
<name>G8NVC8_GRAMM</name>
<evidence type="ECO:0000256" key="9">
    <source>
        <dbReference type="RuleBase" id="RU365020"/>
    </source>
</evidence>
<gene>
    <name evidence="11" type="ordered locus">AciX8_2186</name>
</gene>
<dbReference type="Pfam" id="PF13641">
    <property type="entry name" value="Glyco_tranf_2_3"/>
    <property type="match status" value="1"/>
</dbReference>
<keyword evidence="9" id="KW-0973">c-di-GMP</keyword>
<feature type="transmembrane region" description="Helical" evidence="9">
    <location>
        <begin position="110"/>
        <end position="131"/>
    </location>
</feature>
<feature type="transmembrane region" description="Helical" evidence="9">
    <location>
        <begin position="435"/>
        <end position="454"/>
    </location>
</feature>
<dbReference type="OrthoDB" id="154460at2"/>
<dbReference type="GO" id="GO:0030244">
    <property type="term" value="P:cellulose biosynthetic process"/>
    <property type="evidence" value="ECO:0007669"/>
    <property type="project" value="UniProtKB-KW"/>
</dbReference>
<dbReference type="KEGG" id="gma:AciX8_2186"/>
<keyword evidence="6 9" id="KW-0812">Transmembrane</keyword>
<dbReference type="GO" id="GO:0005886">
    <property type="term" value="C:plasma membrane"/>
    <property type="evidence" value="ECO:0007669"/>
    <property type="project" value="UniProtKB-SubCell"/>
</dbReference>
<protein>
    <recommendedName>
        <fullName evidence="9">Cellulose synthase catalytic subunit [UDP-forming]</fullName>
        <ecNumber evidence="9">2.4.1.12</ecNumber>
    </recommendedName>
</protein>
<dbReference type="NCBIfam" id="TIGR03030">
    <property type="entry name" value="CelA"/>
    <property type="match status" value="1"/>
</dbReference>
<keyword evidence="7 9" id="KW-1133">Transmembrane helix</keyword>
<dbReference type="STRING" id="682795.AciX8_2186"/>
<feature type="transmembrane region" description="Helical" evidence="9">
    <location>
        <begin position="44"/>
        <end position="62"/>
    </location>
</feature>
<evidence type="ECO:0000256" key="5">
    <source>
        <dbReference type="ARBA" id="ARBA00022679"/>
    </source>
</evidence>
<dbReference type="CDD" id="cd06421">
    <property type="entry name" value="CESA_CelA_like"/>
    <property type="match status" value="1"/>
</dbReference>
<dbReference type="GO" id="GO:0016760">
    <property type="term" value="F:cellulose synthase (UDP-forming) activity"/>
    <property type="evidence" value="ECO:0007669"/>
    <property type="project" value="UniProtKB-EC"/>
</dbReference>
<feature type="transmembrane region" description="Helical" evidence="9">
    <location>
        <begin position="21"/>
        <end position="38"/>
    </location>
</feature>
<dbReference type="Proteomes" id="UP000007113">
    <property type="component" value="Chromosome"/>
</dbReference>
<dbReference type="RefSeq" id="WP_014265387.1">
    <property type="nucleotide sequence ID" value="NC_016631.1"/>
</dbReference>
<keyword evidence="8 9" id="KW-0472">Membrane</keyword>
<dbReference type="HOGENOM" id="CLU_003556_2_0_0"/>
<keyword evidence="5 9" id="KW-0808">Transferase</keyword>
<feature type="transmembrane region" description="Helical" evidence="9">
    <location>
        <begin position="403"/>
        <end position="429"/>
    </location>
</feature>
<comment type="subcellular location">
    <subcellularLocation>
        <location evidence="9">Cell inner membrane</location>
    </subcellularLocation>
    <subcellularLocation>
        <location evidence="1">Endomembrane system</location>
        <topology evidence="1">Multi-pass membrane protein</topology>
    </subcellularLocation>
</comment>
<organism evidence="11 12">
    <name type="scientific">Granulicella mallensis (strain ATCC BAA-1857 / DSM 23137 / MP5ACTX8)</name>
    <dbReference type="NCBI Taxonomy" id="682795"/>
    <lineage>
        <taxon>Bacteria</taxon>
        <taxon>Pseudomonadati</taxon>
        <taxon>Acidobacteriota</taxon>
        <taxon>Terriglobia</taxon>
        <taxon>Terriglobales</taxon>
        <taxon>Acidobacteriaceae</taxon>
        <taxon>Granulicella</taxon>
    </lineage>
</organism>
<sequence precursor="true">MKRLGFLWGTLGSNDSIWGRASRAILYLIFGLLTYQYVTLRFDWKQQAIVGTLTLTVGFVLYTFSRAYVATLMLIIASMLTTCRYAVWRVTQVYLAVTNPSVDLHPTELFFMFLLLAAEMYAFAILLLGFLQMIYPLRRPPVPLPSDIETWPDVDLLIPTYNEPLSVVRSTVLASVNIDYPSDKLHVYLLDDGRRQEFHEFCKLIGIGYITRNDNLHAKAGNINSALKKMTSPLVAIFDCDHLPTRSFLQLTVGWFVKERKLGMLQTPHHFYSPDPFERNLKTYGTVPNEGELFYGLLQDGNDLWNATFFCGSCAVLRRTALEEIGGIAVETVTEDAHTSLRMQTRGWNTAYINIPQAAGLATESLSAHVGQRIRWARGMVQIFRIDNPLFVRGLKLAQRLCYFNAMVHFLYALPRLIFLTAPLVYMLFGLRNIPGLWITIAAYAFPHLILSTMTNSRLQGKYRHSFWNEIYETVLAPYILGPTILALINPKLGTFNVTAKGGIVKERYFDKTIARPYRLLLLFNYIGLAMAPWRFFVHNRDHKGAVLMNVLWILFNCVILGTANAVAVEAQQKRSSIRLNRKMMFSIRSATGVITPGMSVDLSLGGGALTLGVAAPFKLGSLIDVIYPSGEDVTLPARVVYCNGTNLRFEYLPLSLEQEEFLTLVLYSNANAWITEKHPDDRPLKSLATIIRLSLRGIRYSITSFIPRRKSKPLDEATGVAATLVLCLIMFFPALLRAQEHHTVETDTLHFHSNISLADAGLKEGMMLRGADSSAGAVLVLSESQVAQSGMLHLQYRFSPDMLSEQSLLIVSFNNTTLANLAMPAPSTGGNIAILNADIPVPSELLATRNTLDVRLRGHYSAQCENPGDARLWAQIQPTSTFELTGSLLPFANDLTSLPAPFYEKEQSISSTSIRVTFGASPSVLLLQAAGTVSSWFGVQANSHKLTFPVSIGRLAPGNTIIVAPNNSPLLASLGERVYGPHLALRVNPVDGITKLLVVSGDDDSQVLAAAQALAAGGAFSGESAAVEPHPLPSGRSIDDAPRWVQTTSKSSLWSYAETNVLRSDGSQPIPSYVRLPPDLFFGDEEAIKLRLQYITEHLPPSQQAYLRVILNGSPISYLPVSSKGGNTAARNIDIPVPVTNLRPFANTLLFEFLFPSRTKDFCHPIPPSDATGTILPTSNLDLHQLPHWSKLPNLELFANAGFPFTRYADLSQTTVILPERPSEREITTMLDLLSYFGAQTGYPALRFQVGTTSNLNEDRDLLIIGSSGDIATNPEIEATLPIVLQDAGLTRHLDTMFSMVQQLWGKLSHLNMESFSDISGAKEQSRLDLSLSSPFDSLIEMMESPSRSRRTVVVVILGRSMQNLFPAFLDIASSGDIHGNVAMQHGTHFDSFVVGQSSYHIGHISAFLRVRAWMHQYPWIGVLLPFIMGLLWAPWLHARLKHRAEVRIRGDLA</sequence>
<comment type="cofactor">
    <cofactor evidence="9">
        <name>Mg(2+)</name>
        <dbReference type="ChEBI" id="CHEBI:18420"/>
    </cofactor>
</comment>
<dbReference type="PANTHER" id="PTHR43867:SF2">
    <property type="entry name" value="CELLULOSE SYNTHASE CATALYTIC SUBUNIT A [UDP-FORMING]"/>
    <property type="match status" value="1"/>
</dbReference>
<evidence type="ECO:0000256" key="7">
    <source>
        <dbReference type="ARBA" id="ARBA00022989"/>
    </source>
</evidence>
<dbReference type="PANTHER" id="PTHR43867">
    <property type="entry name" value="CELLULOSE SYNTHASE CATALYTIC SUBUNIT A [UDP-FORMING]"/>
    <property type="match status" value="1"/>
</dbReference>
<feature type="transmembrane region" description="Helical" evidence="9">
    <location>
        <begin position="518"/>
        <end position="538"/>
    </location>
</feature>
<dbReference type="InterPro" id="IPR003919">
    <property type="entry name" value="Cell_synth_A"/>
</dbReference>
<dbReference type="Pfam" id="PF07238">
    <property type="entry name" value="PilZ"/>
    <property type="match status" value="1"/>
</dbReference>
<dbReference type="PRINTS" id="PR01439">
    <property type="entry name" value="CELLSNTHASEA"/>
</dbReference>
<dbReference type="Gene3D" id="3.90.550.10">
    <property type="entry name" value="Spore Coat Polysaccharide Biosynthesis Protein SpsA, Chain A"/>
    <property type="match status" value="1"/>
</dbReference>
<dbReference type="InterPro" id="IPR029044">
    <property type="entry name" value="Nucleotide-diphossugar_trans"/>
</dbReference>
<comment type="function">
    <text evidence="9">Catalytic subunit of cellulose synthase. It polymerizes uridine 5'-diphosphate glucose to cellulose.</text>
</comment>
<feature type="domain" description="PilZ" evidence="10">
    <location>
        <begin position="573"/>
        <end position="663"/>
    </location>
</feature>
<dbReference type="InterPro" id="IPR009875">
    <property type="entry name" value="PilZ_domain"/>
</dbReference>
<evidence type="ECO:0000256" key="8">
    <source>
        <dbReference type="ARBA" id="ARBA00023136"/>
    </source>
</evidence>
<evidence type="ECO:0000259" key="10">
    <source>
        <dbReference type="Pfam" id="PF07238"/>
    </source>
</evidence>
<reference evidence="11 12" key="1">
    <citation type="submission" date="2011-11" db="EMBL/GenBank/DDBJ databases">
        <title>Complete sequence of Granulicella mallensis MP5ACTX8.</title>
        <authorList>
            <consortium name="US DOE Joint Genome Institute"/>
            <person name="Lucas S."/>
            <person name="Copeland A."/>
            <person name="Lapidus A."/>
            <person name="Cheng J.-F."/>
            <person name="Goodwin L."/>
            <person name="Pitluck S."/>
            <person name="Peters L."/>
            <person name="Lu M."/>
            <person name="Detter J.C."/>
            <person name="Han C."/>
            <person name="Tapia R."/>
            <person name="Land M."/>
            <person name="Hauser L."/>
            <person name="Kyrpides N."/>
            <person name="Ivanova N."/>
            <person name="Mikhailova N."/>
            <person name="Pagani I."/>
            <person name="Rawat S."/>
            <person name="Mannisto M."/>
            <person name="Haggblom M."/>
            <person name="Woyke T."/>
        </authorList>
    </citation>
    <scope>NUCLEOTIDE SEQUENCE [LARGE SCALE GENOMIC DNA]</scope>
    <source>
        <strain evidence="12">ATCC BAA-1857 / DSM 23137 / MP5ACTX8</strain>
    </source>
</reference>
<evidence type="ECO:0000256" key="3">
    <source>
        <dbReference type="ARBA" id="ARBA00022519"/>
    </source>
</evidence>
<evidence type="ECO:0000256" key="6">
    <source>
        <dbReference type="ARBA" id="ARBA00022692"/>
    </source>
</evidence>
<feature type="transmembrane region" description="Helical" evidence="9">
    <location>
        <begin position="1419"/>
        <end position="1440"/>
    </location>
</feature>
<keyword evidence="4 9" id="KW-0328">Glycosyltransferase</keyword>
<dbReference type="SUPFAM" id="SSF53448">
    <property type="entry name" value="Nucleotide-diphospho-sugar transferases"/>
    <property type="match status" value="1"/>
</dbReference>
<comment type="catalytic activity">
    <reaction evidence="9">
        <text>[(1-&gt;4)-beta-D-glucosyl](n) + UDP-alpha-D-glucose = [(1-&gt;4)-beta-D-glucosyl](n+1) + UDP + H(+)</text>
        <dbReference type="Rhea" id="RHEA:19929"/>
        <dbReference type="Rhea" id="RHEA-COMP:10033"/>
        <dbReference type="Rhea" id="RHEA-COMP:10034"/>
        <dbReference type="ChEBI" id="CHEBI:15378"/>
        <dbReference type="ChEBI" id="CHEBI:18246"/>
        <dbReference type="ChEBI" id="CHEBI:58223"/>
        <dbReference type="ChEBI" id="CHEBI:58885"/>
        <dbReference type="EC" id="2.4.1.12"/>
    </reaction>
</comment>
<evidence type="ECO:0000256" key="1">
    <source>
        <dbReference type="ARBA" id="ARBA00004127"/>
    </source>
</evidence>
<dbReference type="Gene3D" id="2.60.120.260">
    <property type="entry name" value="Galactose-binding domain-like"/>
    <property type="match status" value="2"/>
</dbReference>
<dbReference type="GO" id="GO:0035438">
    <property type="term" value="F:cyclic-di-GMP binding"/>
    <property type="evidence" value="ECO:0007669"/>
    <property type="project" value="InterPro"/>
</dbReference>
<dbReference type="eggNOG" id="COG1215">
    <property type="taxonomic scope" value="Bacteria"/>
</dbReference>
<dbReference type="UniPathway" id="UPA00694"/>
<dbReference type="EC" id="2.4.1.12" evidence="9"/>
<dbReference type="GO" id="GO:0006011">
    <property type="term" value="P:UDP-alpha-D-glucose metabolic process"/>
    <property type="evidence" value="ECO:0007669"/>
    <property type="project" value="InterPro"/>
</dbReference>
<evidence type="ECO:0000313" key="11">
    <source>
        <dbReference type="EMBL" id="AEU36509.1"/>
    </source>
</evidence>
<feature type="transmembrane region" description="Helical" evidence="9">
    <location>
        <begin position="550"/>
        <end position="569"/>
    </location>
</feature>
<comment type="pathway">
    <text evidence="9">Glycan metabolism; bacterial cellulose biosynthesis.</text>
</comment>
<accession>G8NVC8</accession>
<evidence type="ECO:0000256" key="4">
    <source>
        <dbReference type="ARBA" id="ARBA00022676"/>
    </source>
</evidence>
<keyword evidence="9" id="KW-0135">Cellulose biosynthesis</keyword>